<dbReference type="InterPro" id="IPR023214">
    <property type="entry name" value="HAD_sf"/>
</dbReference>
<dbReference type="PANTHER" id="PTHR10000:SF55">
    <property type="entry name" value="5-AMINO-6-(5-PHOSPHO-D-RIBITYLAMINO)URACIL PHOSPHATASE YCSE"/>
    <property type="match status" value="1"/>
</dbReference>
<dbReference type="SFLD" id="SFLDS00003">
    <property type="entry name" value="Haloacid_Dehalogenase"/>
    <property type="match status" value="1"/>
</dbReference>
<dbReference type="NCBIfam" id="TIGR01484">
    <property type="entry name" value="HAD-SF-IIB"/>
    <property type="match status" value="1"/>
</dbReference>
<dbReference type="Gene3D" id="3.30.1240.10">
    <property type="match status" value="1"/>
</dbReference>
<sequence>MKLIALDLDGTTLNSQKEITEETVQAIRKAQQAGHIVMVLSGRTVKSIRAELEKYDLQCPIGASNGTILYVDGQLIEMTSLTRLQAQRIHQALEEEGVPFNFTTHKGSFAPSNWGERLDNMLSSGRIPQHYFENSHYKMFTTHPTVYGHTLTDQLANIIQDDDFTILKASNVALDPEQKERLERAFAQIEQLQIASSSPFNIEVTHIDGHKGNGLRRMAEHFGIPLEDTVALGDEKNDIPMFQMAGLAIAMDNAEEEVKKYSNIVTLSNDENGVAHAIEKYILDVK</sequence>
<protein>
    <submittedName>
        <fullName evidence="2">Haloacid dehalogenase</fullName>
    </submittedName>
</protein>
<dbReference type="InterPro" id="IPR006379">
    <property type="entry name" value="HAD-SF_hydro_IIB"/>
</dbReference>
<evidence type="ECO:0000313" key="2">
    <source>
        <dbReference type="EMBL" id="GLC90098.1"/>
    </source>
</evidence>
<reference evidence="2" key="1">
    <citation type="submission" date="2022-08" db="EMBL/GenBank/DDBJ databases">
        <title>Draft genome sequence of Lysinibacillus sp. strain KH24.</title>
        <authorList>
            <person name="Kanbe H."/>
            <person name="Itoh H."/>
        </authorList>
    </citation>
    <scope>NUCLEOTIDE SEQUENCE</scope>
    <source>
        <strain evidence="2">KH24</strain>
    </source>
</reference>
<dbReference type="CDD" id="cd07516">
    <property type="entry name" value="HAD_Pase"/>
    <property type="match status" value="1"/>
</dbReference>
<keyword evidence="3" id="KW-1185">Reference proteome</keyword>
<proteinExistence type="predicted"/>
<dbReference type="SFLD" id="SFLDG01140">
    <property type="entry name" value="C2.B:_Phosphomannomutase_and_P"/>
    <property type="match status" value="1"/>
</dbReference>
<dbReference type="SUPFAM" id="SSF56784">
    <property type="entry name" value="HAD-like"/>
    <property type="match status" value="1"/>
</dbReference>
<accession>A0ABQ5NP66</accession>
<feature type="coiled-coil region" evidence="1">
    <location>
        <begin position="244"/>
        <end position="271"/>
    </location>
</feature>
<comment type="caution">
    <text evidence="2">The sequence shown here is derived from an EMBL/GenBank/DDBJ whole genome shotgun (WGS) entry which is preliminary data.</text>
</comment>
<dbReference type="InterPro" id="IPR036412">
    <property type="entry name" value="HAD-like_sf"/>
</dbReference>
<gene>
    <name evidence="2" type="ORF">LYSBPC_32250</name>
</gene>
<evidence type="ECO:0000256" key="1">
    <source>
        <dbReference type="SAM" id="Coils"/>
    </source>
</evidence>
<dbReference type="RefSeq" id="WP_264990016.1">
    <property type="nucleotide sequence ID" value="NZ_BRZA01000005.1"/>
</dbReference>
<dbReference type="InterPro" id="IPR000150">
    <property type="entry name" value="Cof"/>
</dbReference>
<dbReference type="PANTHER" id="PTHR10000">
    <property type="entry name" value="PHOSPHOSERINE PHOSPHATASE"/>
    <property type="match status" value="1"/>
</dbReference>
<dbReference type="Proteomes" id="UP001065593">
    <property type="component" value="Unassembled WGS sequence"/>
</dbReference>
<dbReference type="NCBIfam" id="TIGR00099">
    <property type="entry name" value="Cof-subfamily"/>
    <property type="match status" value="1"/>
</dbReference>
<dbReference type="EMBL" id="BRZA01000005">
    <property type="protein sequence ID" value="GLC90098.1"/>
    <property type="molecule type" value="Genomic_DNA"/>
</dbReference>
<keyword evidence="1" id="KW-0175">Coiled coil</keyword>
<evidence type="ECO:0000313" key="3">
    <source>
        <dbReference type="Proteomes" id="UP001065593"/>
    </source>
</evidence>
<organism evidence="2 3">
    <name type="scientific">Lysinibacillus piscis</name>
    <dbReference type="NCBI Taxonomy" id="2518931"/>
    <lineage>
        <taxon>Bacteria</taxon>
        <taxon>Bacillati</taxon>
        <taxon>Bacillota</taxon>
        <taxon>Bacilli</taxon>
        <taxon>Bacillales</taxon>
        <taxon>Bacillaceae</taxon>
        <taxon>Lysinibacillus</taxon>
    </lineage>
</organism>
<name>A0ABQ5NP66_9BACI</name>
<dbReference type="Gene3D" id="3.40.50.1000">
    <property type="entry name" value="HAD superfamily/HAD-like"/>
    <property type="match status" value="1"/>
</dbReference>
<dbReference type="Pfam" id="PF08282">
    <property type="entry name" value="Hydrolase_3"/>
    <property type="match status" value="1"/>
</dbReference>